<dbReference type="PANTHER" id="PTHR33371:SF4">
    <property type="entry name" value="INTERMEMBRANE PHOSPHOLIPID TRANSPORT SYSTEM BINDING PROTEIN MLAD"/>
    <property type="match status" value="1"/>
</dbReference>
<protein>
    <submittedName>
        <fullName evidence="5">MCE family protein</fullName>
    </submittedName>
</protein>
<dbReference type="EMBL" id="JAAXLS010000002">
    <property type="protein sequence ID" value="NKQ51950.1"/>
    <property type="molecule type" value="Genomic_DNA"/>
</dbReference>
<keyword evidence="2" id="KW-1133">Transmembrane helix</keyword>
<dbReference type="InterPro" id="IPR052336">
    <property type="entry name" value="MlaD_Phospholipid_Transporter"/>
</dbReference>
<keyword evidence="2" id="KW-0812">Transmembrane</keyword>
<gene>
    <name evidence="5" type="ORF">HFP15_03535</name>
</gene>
<dbReference type="Pfam" id="PF02470">
    <property type="entry name" value="MlaD"/>
    <property type="match status" value="1"/>
</dbReference>
<dbReference type="Proteomes" id="UP000715441">
    <property type="component" value="Unassembled WGS sequence"/>
</dbReference>
<feature type="domain" description="Mammalian cell entry C-terminal" evidence="4">
    <location>
        <begin position="122"/>
        <end position="306"/>
    </location>
</feature>
<evidence type="ECO:0000259" key="4">
    <source>
        <dbReference type="Pfam" id="PF11887"/>
    </source>
</evidence>
<evidence type="ECO:0000259" key="3">
    <source>
        <dbReference type="Pfam" id="PF02470"/>
    </source>
</evidence>
<dbReference type="PANTHER" id="PTHR33371">
    <property type="entry name" value="INTERMEMBRANE PHOSPHOLIPID TRANSPORT SYSTEM BINDING PROTEIN MLAD-RELATED"/>
    <property type="match status" value="1"/>
</dbReference>
<dbReference type="InterPro" id="IPR003399">
    <property type="entry name" value="Mce/MlaD"/>
</dbReference>
<evidence type="ECO:0000256" key="1">
    <source>
        <dbReference type="SAM" id="MobiDB-lite"/>
    </source>
</evidence>
<name>A0ABX1J0S8_9PSEU</name>
<proteinExistence type="predicted"/>
<dbReference type="InterPro" id="IPR024516">
    <property type="entry name" value="Mce_C"/>
</dbReference>
<accession>A0ABX1J0S8</accession>
<dbReference type="Pfam" id="PF11887">
    <property type="entry name" value="Mce4_CUP1"/>
    <property type="match status" value="1"/>
</dbReference>
<feature type="region of interest" description="Disordered" evidence="1">
    <location>
        <begin position="372"/>
        <end position="420"/>
    </location>
</feature>
<dbReference type="NCBIfam" id="TIGR00996">
    <property type="entry name" value="Mtu_fam_mce"/>
    <property type="match status" value="1"/>
</dbReference>
<feature type="compositionally biased region" description="Low complexity" evidence="1">
    <location>
        <begin position="377"/>
        <end position="386"/>
    </location>
</feature>
<feature type="domain" description="Mce/MlaD" evidence="3">
    <location>
        <begin position="41"/>
        <end position="115"/>
    </location>
</feature>
<dbReference type="RefSeq" id="WP_168511395.1">
    <property type="nucleotide sequence ID" value="NZ_JAAXLS010000002.1"/>
</dbReference>
<keyword evidence="6" id="KW-1185">Reference proteome</keyword>
<evidence type="ECO:0000313" key="5">
    <source>
        <dbReference type="EMBL" id="NKQ51950.1"/>
    </source>
</evidence>
<keyword evidence="2" id="KW-0472">Membrane</keyword>
<reference evidence="5 6" key="1">
    <citation type="submission" date="2020-04" db="EMBL/GenBank/DDBJ databases">
        <title>Novel species.</title>
        <authorList>
            <person name="Teo W.F.A."/>
            <person name="Lipun K."/>
            <person name="Srisuk N."/>
            <person name="Duangmal K."/>
        </authorList>
    </citation>
    <scope>NUCLEOTIDE SEQUENCE [LARGE SCALE GENOMIC DNA]</scope>
    <source>
        <strain evidence="5 6">K13G38</strain>
    </source>
</reference>
<evidence type="ECO:0000313" key="6">
    <source>
        <dbReference type="Proteomes" id="UP000715441"/>
    </source>
</evidence>
<organism evidence="5 6">
    <name type="scientific">Amycolatopsis acididurans</name>
    <dbReference type="NCBI Taxonomy" id="2724524"/>
    <lineage>
        <taxon>Bacteria</taxon>
        <taxon>Bacillati</taxon>
        <taxon>Actinomycetota</taxon>
        <taxon>Actinomycetes</taxon>
        <taxon>Pseudonocardiales</taxon>
        <taxon>Pseudonocardiaceae</taxon>
        <taxon>Amycolatopsis</taxon>
    </lineage>
</organism>
<feature type="transmembrane region" description="Helical" evidence="2">
    <location>
        <begin position="15"/>
        <end position="37"/>
    </location>
</feature>
<evidence type="ECO:0000256" key="2">
    <source>
        <dbReference type="SAM" id="Phobius"/>
    </source>
</evidence>
<feature type="compositionally biased region" description="Pro residues" evidence="1">
    <location>
        <begin position="387"/>
        <end position="399"/>
    </location>
</feature>
<comment type="caution">
    <text evidence="5">The sequence shown here is derived from an EMBL/GenBank/DDBJ whole genome shotgun (WGS) entry which is preliminary data.</text>
</comment>
<sequence>MKGLRLPRVRRTRSLLYRLLGGLVVLSLVGAGVVLLLRGGTTTANAVFPSATSLYVGDDVRILDVTVGSVDSVTPTPNGVQVQFHYESKYRVPAGAKAVIISPALVSSRYVELTPAYSGGAVLADGATIPQERTVVPVEFDQIKDELSKLATALGPDGANQSGALTRLLNTGASYRGQGQTFNDTIAQVTQAIQTLSDGRTDMFGTVRNLAVFVSALNASDDQITQFMGRLSSVSATLNDNRDNFSDAIAKLNSAASDVQNFLASNRGQLNDGTDKLSEILGVVANERDALANALHAAPTVLANAYNIYDPLSGAFTGALQLPNFQNPAQFVCSAIGTASNATPVQAGQLCQEKLGPLLNLLQMNYPPVGANPIVRPGTPGSGTVRPPGPGTPPGPGAAPGPSSNGAKTLGQLLGGSETP</sequence>
<dbReference type="InterPro" id="IPR005693">
    <property type="entry name" value="Mce"/>
</dbReference>